<proteinExistence type="predicted"/>
<gene>
    <name evidence="3" type="ORF">BLNAU_73</name>
</gene>
<feature type="compositionally biased region" description="Basic and acidic residues" evidence="1">
    <location>
        <begin position="131"/>
        <end position="142"/>
    </location>
</feature>
<keyword evidence="2" id="KW-0812">Transmembrane</keyword>
<feature type="transmembrane region" description="Helical" evidence="2">
    <location>
        <begin position="52"/>
        <end position="73"/>
    </location>
</feature>
<evidence type="ECO:0008006" key="5">
    <source>
        <dbReference type="Google" id="ProtNLM"/>
    </source>
</evidence>
<keyword evidence="4" id="KW-1185">Reference proteome</keyword>
<evidence type="ECO:0000313" key="4">
    <source>
        <dbReference type="Proteomes" id="UP001281761"/>
    </source>
</evidence>
<feature type="region of interest" description="Disordered" evidence="1">
    <location>
        <begin position="1"/>
        <end position="28"/>
    </location>
</feature>
<organism evidence="3 4">
    <name type="scientific">Blattamonas nauphoetae</name>
    <dbReference type="NCBI Taxonomy" id="2049346"/>
    <lineage>
        <taxon>Eukaryota</taxon>
        <taxon>Metamonada</taxon>
        <taxon>Preaxostyla</taxon>
        <taxon>Oxymonadida</taxon>
        <taxon>Blattamonas</taxon>
    </lineage>
</organism>
<feature type="region of interest" description="Disordered" evidence="1">
    <location>
        <begin position="119"/>
        <end position="142"/>
    </location>
</feature>
<feature type="transmembrane region" description="Helical" evidence="2">
    <location>
        <begin position="79"/>
        <end position="99"/>
    </location>
</feature>
<keyword evidence="2" id="KW-0472">Membrane</keyword>
<name>A0ABQ9YLY5_9EUKA</name>
<evidence type="ECO:0000256" key="1">
    <source>
        <dbReference type="SAM" id="MobiDB-lite"/>
    </source>
</evidence>
<dbReference type="Proteomes" id="UP001281761">
    <property type="component" value="Unassembled WGS sequence"/>
</dbReference>
<keyword evidence="2" id="KW-1133">Transmembrane helix</keyword>
<reference evidence="3 4" key="1">
    <citation type="journal article" date="2022" name="bioRxiv">
        <title>Genomics of Preaxostyla Flagellates Illuminates Evolutionary Transitions and the Path Towards Mitochondrial Loss.</title>
        <authorList>
            <person name="Novak L.V.F."/>
            <person name="Treitli S.C."/>
            <person name="Pyrih J."/>
            <person name="Halakuc P."/>
            <person name="Pipaliya S.V."/>
            <person name="Vacek V."/>
            <person name="Brzon O."/>
            <person name="Soukal P."/>
            <person name="Eme L."/>
            <person name="Dacks J.B."/>
            <person name="Karnkowska A."/>
            <person name="Elias M."/>
            <person name="Hampl V."/>
        </authorList>
    </citation>
    <scope>NUCLEOTIDE SEQUENCE [LARGE SCALE GENOMIC DNA]</scope>
    <source>
        <strain evidence="3">NAU3</strain>
        <tissue evidence="3">Gut</tissue>
    </source>
</reference>
<evidence type="ECO:0000313" key="3">
    <source>
        <dbReference type="EMBL" id="KAK2964773.1"/>
    </source>
</evidence>
<dbReference type="EMBL" id="JARBJD010000001">
    <property type="protein sequence ID" value="KAK2964773.1"/>
    <property type="molecule type" value="Genomic_DNA"/>
</dbReference>
<comment type="caution">
    <text evidence="3">The sequence shown here is derived from an EMBL/GenBank/DDBJ whole genome shotgun (WGS) entry which is preliminary data.</text>
</comment>
<accession>A0ABQ9YLY5</accession>
<sequence length="142" mass="16018">MPPRNRTPEPNRAAAAKKAPINEPNMPKEPIFPTTGPAAALNPGISPKHLKVLNIVFIAMMISILFIVAVAYFGDAMNIHVYFLLGLGIIFLCVWFWYLTQLKSTGLLDEMYQHHEEINAKIPESDDEVEQTPKEKNTEKEE</sequence>
<protein>
    <recommendedName>
        <fullName evidence="5">Transmembrane protein</fullName>
    </recommendedName>
</protein>
<evidence type="ECO:0000256" key="2">
    <source>
        <dbReference type="SAM" id="Phobius"/>
    </source>
</evidence>